<evidence type="ECO:0000256" key="1">
    <source>
        <dbReference type="ARBA" id="ARBA00004606"/>
    </source>
</evidence>
<evidence type="ECO:0000256" key="6">
    <source>
        <dbReference type="ARBA" id="ARBA00023136"/>
    </source>
</evidence>
<dbReference type="FunFam" id="2.60.120.200:FF:000135">
    <property type="entry name" value="Related to KRE6-glucan synthase subunit"/>
    <property type="match status" value="1"/>
</dbReference>
<name>A0A401GM80_9APHY</name>
<dbReference type="RefSeq" id="XP_027614193.1">
    <property type="nucleotide sequence ID" value="XM_027758392.1"/>
</dbReference>
<dbReference type="PANTHER" id="PTHR31361">
    <property type="entry name" value="BETA-GLUCAN SYNTHESIS-ASSOCIATED PROTEIN KRE6-RELATED"/>
    <property type="match status" value="1"/>
</dbReference>
<dbReference type="Proteomes" id="UP000287166">
    <property type="component" value="Unassembled WGS sequence"/>
</dbReference>
<reference evidence="12 13" key="1">
    <citation type="journal article" date="2018" name="Sci. Rep.">
        <title>Genome sequence of the cauliflower mushroom Sparassis crispa (Hanabiratake) and its association with beneficial usage.</title>
        <authorList>
            <person name="Kiyama R."/>
            <person name="Furutani Y."/>
            <person name="Kawaguchi K."/>
            <person name="Nakanishi T."/>
        </authorList>
    </citation>
    <scope>NUCLEOTIDE SEQUENCE [LARGE SCALE GENOMIC DNA]</scope>
</reference>
<dbReference type="FunFam" id="2.60.120.200:FF:000140">
    <property type="entry name" value="Beta-glucan synthesis-associated protein"/>
    <property type="match status" value="1"/>
</dbReference>
<feature type="compositionally biased region" description="Polar residues" evidence="9">
    <location>
        <begin position="1"/>
        <end position="25"/>
    </location>
</feature>
<keyword evidence="6 10" id="KW-0472">Membrane</keyword>
<feature type="region of interest" description="Disordered" evidence="9">
    <location>
        <begin position="1"/>
        <end position="44"/>
    </location>
</feature>
<evidence type="ECO:0000313" key="13">
    <source>
        <dbReference type="Proteomes" id="UP000287166"/>
    </source>
</evidence>
<dbReference type="InterPro" id="IPR013320">
    <property type="entry name" value="ConA-like_dom_sf"/>
</dbReference>
<dbReference type="InParanoid" id="A0A401GM80"/>
<dbReference type="Pfam" id="PF03935">
    <property type="entry name" value="SKN1_KRE6_Sbg1"/>
    <property type="match status" value="1"/>
</dbReference>
<dbReference type="EMBL" id="BFAD01000005">
    <property type="protein sequence ID" value="GBE83280.1"/>
    <property type="molecule type" value="Genomic_DNA"/>
</dbReference>
<evidence type="ECO:0000256" key="8">
    <source>
        <dbReference type="ARBA" id="ARBA00023316"/>
    </source>
</evidence>
<accession>A0A401GM80</accession>
<evidence type="ECO:0000259" key="11">
    <source>
        <dbReference type="PROSITE" id="PS51762"/>
    </source>
</evidence>
<dbReference type="GO" id="GO:0031505">
    <property type="term" value="P:fungal-type cell wall organization"/>
    <property type="evidence" value="ECO:0007669"/>
    <property type="project" value="TreeGrafter"/>
</dbReference>
<comment type="similarity">
    <text evidence="2">Belongs to the SKN1/KRE6 family.</text>
</comment>
<dbReference type="AlphaFoldDB" id="A0A401GM80"/>
<proteinExistence type="inferred from homology"/>
<dbReference type="GO" id="GO:0006078">
    <property type="term" value="P:(1-&gt;6)-beta-D-glucan biosynthetic process"/>
    <property type="evidence" value="ECO:0007669"/>
    <property type="project" value="TreeGrafter"/>
</dbReference>
<evidence type="ECO:0000256" key="7">
    <source>
        <dbReference type="ARBA" id="ARBA00023180"/>
    </source>
</evidence>
<keyword evidence="3 10" id="KW-0812">Transmembrane</keyword>
<evidence type="ECO:0000256" key="3">
    <source>
        <dbReference type="ARBA" id="ARBA00022692"/>
    </source>
</evidence>
<dbReference type="GO" id="GO:0005789">
    <property type="term" value="C:endoplasmic reticulum membrane"/>
    <property type="evidence" value="ECO:0007669"/>
    <property type="project" value="TreeGrafter"/>
</dbReference>
<dbReference type="PANTHER" id="PTHR31361:SF15">
    <property type="entry name" value="GH16 DOMAIN-CONTAINING PROTEIN"/>
    <property type="match status" value="1"/>
</dbReference>
<keyword evidence="7" id="KW-0325">Glycoprotein</keyword>
<dbReference type="STRING" id="139825.A0A401GM80"/>
<protein>
    <submittedName>
        <fullName evidence="12">Beta-glucan synthesis-associated protein</fullName>
    </submittedName>
</protein>
<evidence type="ECO:0000256" key="10">
    <source>
        <dbReference type="SAM" id="Phobius"/>
    </source>
</evidence>
<feature type="transmembrane region" description="Helical" evidence="10">
    <location>
        <begin position="144"/>
        <end position="167"/>
    </location>
</feature>
<keyword evidence="8" id="KW-0961">Cell wall biogenesis/degradation</keyword>
<dbReference type="SUPFAM" id="SSF49899">
    <property type="entry name" value="Concanavalin A-like lectins/glucanases"/>
    <property type="match status" value="1"/>
</dbReference>
<comment type="caution">
    <text evidence="12">The sequence shown here is derived from an EMBL/GenBank/DDBJ whole genome shotgun (WGS) entry which is preliminary data.</text>
</comment>
<dbReference type="OrthoDB" id="412647at2759"/>
<evidence type="ECO:0000256" key="9">
    <source>
        <dbReference type="SAM" id="MobiDB-lite"/>
    </source>
</evidence>
<dbReference type="FunCoup" id="A0A401GM80">
    <property type="interactions" value="62"/>
</dbReference>
<evidence type="ECO:0000256" key="2">
    <source>
        <dbReference type="ARBA" id="ARBA00010962"/>
    </source>
</evidence>
<comment type="subcellular location">
    <subcellularLocation>
        <location evidence="1">Membrane</location>
        <topology evidence="1">Single-pass type II membrane protein</topology>
    </subcellularLocation>
</comment>
<keyword evidence="4" id="KW-0735">Signal-anchor</keyword>
<sequence>MQVSPRSSSRSTQPHAAHHPSQSNHNNHRDPSAPQPIPPNNFVSQRSDTAYSVATGAIGGGYGPYSYNPSSVTNGASRFSAAPSEASVTTGDKTNSHLMSASVAPYPYLWDNKDSDVDDPLHDPDPVRDAKEARTCTIFSARGWLNLSALTITVLALLTLFAGYPIIRYYAYPPPYTPGFNIGGINSSGQIPNLPGLPTLIDKDTPRDAYSHVASDGSTYSLMFSDEFETDGRTFWPGDDPYWEAVDLDYWPTADLEWYSPDAITTANGKLVITISEVENHSKNFRSGMLQSWNKICFTTGYIEMSISLPGAPTAPGFWPAAWTMGNLGRAGYGATTEGMWPYTYAACDVGTFPNQTSQSGVPAAAATGGPGGGPISYQPGQKLSACSCPGSDHPGPSVNVGRGVPEVDVIEAQIDPVGFRAEASQSMQVAPYNSQYEFANDSTSTPIYNETGTFFNSYKGGIYQQAVSAVTYINGSNYNDAGYAKYAYEWYSNPDNREAGYITWFADGQQTWKVTPATLGPDSITQISGRLIPEEPMYMVLNLGMAPSFEAQDFEHLVFPSQMFIDYVRVYQRSDVSNGLTCDPPRYPTADYIERHLNAYTNPNLTTWAQAGYQFPLNSKYNGCS</sequence>
<dbReference type="GeneID" id="38780197"/>
<dbReference type="InterPro" id="IPR000757">
    <property type="entry name" value="Beta-glucanase-like"/>
</dbReference>
<gene>
    <name evidence="12" type="ORF">SCP_0503280</name>
</gene>
<keyword evidence="5 10" id="KW-1133">Transmembrane helix</keyword>
<evidence type="ECO:0000313" key="12">
    <source>
        <dbReference type="EMBL" id="GBE83280.1"/>
    </source>
</evidence>
<evidence type="ECO:0000256" key="5">
    <source>
        <dbReference type="ARBA" id="ARBA00022989"/>
    </source>
</evidence>
<dbReference type="Gene3D" id="2.60.120.200">
    <property type="match status" value="1"/>
</dbReference>
<keyword evidence="13" id="KW-1185">Reference proteome</keyword>
<organism evidence="12 13">
    <name type="scientific">Sparassis crispa</name>
    <dbReference type="NCBI Taxonomy" id="139825"/>
    <lineage>
        <taxon>Eukaryota</taxon>
        <taxon>Fungi</taxon>
        <taxon>Dikarya</taxon>
        <taxon>Basidiomycota</taxon>
        <taxon>Agaricomycotina</taxon>
        <taxon>Agaricomycetes</taxon>
        <taxon>Polyporales</taxon>
        <taxon>Sparassidaceae</taxon>
        <taxon>Sparassis</taxon>
    </lineage>
</organism>
<dbReference type="GO" id="GO:0005886">
    <property type="term" value="C:plasma membrane"/>
    <property type="evidence" value="ECO:0007669"/>
    <property type="project" value="TreeGrafter"/>
</dbReference>
<dbReference type="GO" id="GO:0015926">
    <property type="term" value="F:glucosidase activity"/>
    <property type="evidence" value="ECO:0007669"/>
    <property type="project" value="TreeGrafter"/>
</dbReference>
<dbReference type="InterPro" id="IPR005629">
    <property type="entry name" value="Skn1/Kre6/Sbg1"/>
</dbReference>
<evidence type="ECO:0000256" key="4">
    <source>
        <dbReference type="ARBA" id="ARBA00022968"/>
    </source>
</evidence>
<dbReference type="PROSITE" id="PS51762">
    <property type="entry name" value="GH16_2"/>
    <property type="match status" value="1"/>
</dbReference>
<feature type="domain" description="GH16" evidence="11">
    <location>
        <begin position="167"/>
        <end position="577"/>
    </location>
</feature>